<keyword evidence="2" id="KW-0732">Signal</keyword>
<sequence length="225" mass="23364">MKFFSLLALTSFAMAAPSMRDVQVRATGEVQVIQARQQTAFGTIIAALGELRSVTQANLQAIQLAATETQESVDAAVLVQIQAAITANAERIAAAIRQAGATITAASAGAAGNLAGLTQQQLESSLAQITASLDEIEAAIRGVRAELQVNVIGVNEAVRTLALAQIQAVENSIRPFVDPVRKFVRDVQAARVEASGGILGIGNVLNSLTGVVTRLVQSLGLNLPV</sequence>
<keyword evidence="4" id="KW-1185">Reference proteome</keyword>
<name>A0A9P8V1B1_9PEZI</name>
<evidence type="ECO:0000313" key="3">
    <source>
        <dbReference type="EMBL" id="KAH6664374.1"/>
    </source>
</evidence>
<evidence type="ECO:0000313" key="4">
    <source>
        <dbReference type="Proteomes" id="UP000770015"/>
    </source>
</evidence>
<feature type="signal peptide" evidence="2">
    <location>
        <begin position="1"/>
        <end position="15"/>
    </location>
</feature>
<evidence type="ECO:0000256" key="2">
    <source>
        <dbReference type="SAM" id="SignalP"/>
    </source>
</evidence>
<organism evidence="3 4">
    <name type="scientific">Plectosphaerella plurivora</name>
    <dbReference type="NCBI Taxonomy" id="936078"/>
    <lineage>
        <taxon>Eukaryota</taxon>
        <taxon>Fungi</taxon>
        <taxon>Dikarya</taxon>
        <taxon>Ascomycota</taxon>
        <taxon>Pezizomycotina</taxon>
        <taxon>Sordariomycetes</taxon>
        <taxon>Hypocreomycetidae</taxon>
        <taxon>Glomerellales</taxon>
        <taxon>Plectosphaerellaceae</taxon>
        <taxon>Plectosphaerella</taxon>
    </lineage>
</organism>
<dbReference type="AlphaFoldDB" id="A0A9P8V1B1"/>
<accession>A0A9P8V1B1</accession>
<comment type="caution">
    <text evidence="3">The sequence shown here is derived from an EMBL/GenBank/DDBJ whole genome shotgun (WGS) entry which is preliminary data.</text>
</comment>
<feature type="chain" id="PRO_5040105968" evidence="2">
    <location>
        <begin position="16"/>
        <end position="225"/>
    </location>
</feature>
<keyword evidence="1" id="KW-0175">Coiled coil</keyword>
<dbReference type="Proteomes" id="UP000770015">
    <property type="component" value="Unassembled WGS sequence"/>
</dbReference>
<evidence type="ECO:0000256" key="1">
    <source>
        <dbReference type="SAM" id="Coils"/>
    </source>
</evidence>
<reference evidence="3" key="1">
    <citation type="journal article" date="2021" name="Nat. Commun.">
        <title>Genetic determinants of endophytism in the Arabidopsis root mycobiome.</title>
        <authorList>
            <person name="Mesny F."/>
            <person name="Miyauchi S."/>
            <person name="Thiergart T."/>
            <person name="Pickel B."/>
            <person name="Atanasova L."/>
            <person name="Karlsson M."/>
            <person name="Huettel B."/>
            <person name="Barry K.W."/>
            <person name="Haridas S."/>
            <person name="Chen C."/>
            <person name="Bauer D."/>
            <person name="Andreopoulos W."/>
            <person name="Pangilinan J."/>
            <person name="LaButti K."/>
            <person name="Riley R."/>
            <person name="Lipzen A."/>
            <person name="Clum A."/>
            <person name="Drula E."/>
            <person name="Henrissat B."/>
            <person name="Kohler A."/>
            <person name="Grigoriev I.V."/>
            <person name="Martin F.M."/>
            <person name="Hacquard S."/>
        </authorList>
    </citation>
    <scope>NUCLEOTIDE SEQUENCE</scope>
    <source>
        <strain evidence="3">MPI-SDFR-AT-0117</strain>
    </source>
</reference>
<dbReference type="OrthoDB" id="4838383at2759"/>
<feature type="coiled-coil region" evidence="1">
    <location>
        <begin position="119"/>
        <end position="146"/>
    </location>
</feature>
<dbReference type="EMBL" id="JAGSXJ010000040">
    <property type="protein sequence ID" value="KAH6664374.1"/>
    <property type="molecule type" value="Genomic_DNA"/>
</dbReference>
<gene>
    <name evidence="3" type="ORF">F5X68DRAFT_279639</name>
</gene>
<proteinExistence type="predicted"/>
<protein>
    <submittedName>
        <fullName evidence="3">Uncharacterized protein</fullName>
    </submittedName>
</protein>